<feature type="region of interest" description="Disordered" evidence="1">
    <location>
        <begin position="1"/>
        <end position="267"/>
    </location>
</feature>
<feature type="compositionally biased region" description="Basic and acidic residues" evidence="1">
    <location>
        <begin position="899"/>
        <end position="919"/>
    </location>
</feature>
<evidence type="ECO:0000313" key="3">
    <source>
        <dbReference type="Proteomes" id="UP000800035"/>
    </source>
</evidence>
<feature type="compositionally biased region" description="Polar residues" evidence="1">
    <location>
        <begin position="131"/>
        <end position="151"/>
    </location>
</feature>
<feature type="compositionally biased region" description="Polar residues" evidence="1">
    <location>
        <begin position="13"/>
        <end position="22"/>
    </location>
</feature>
<feature type="compositionally biased region" description="Basic and acidic residues" evidence="1">
    <location>
        <begin position="707"/>
        <end position="726"/>
    </location>
</feature>
<feature type="region of interest" description="Disordered" evidence="1">
    <location>
        <begin position="896"/>
        <end position="1024"/>
    </location>
</feature>
<feature type="compositionally biased region" description="Polar residues" evidence="1">
    <location>
        <begin position="666"/>
        <end position="678"/>
    </location>
</feature>
<feature type="compositionally biased region" description="Polar residues" evidence="1">
    <location>
        <begin position="493"/>
        <end position="503"/>
    </location>
</feature>
<feature type="region of interest" description="Disordered" evidence="1">
    <location>
        <begin position="340"/>
        <end position="841"/>
    </location>
</feature>
<feature type="compositionally biased region" description="Basic and acidic residues" evidence="1">
    <location>
        <begin position="538"/>
        <end position="557"/>
    </location>
</feature>
<dbReference type="Pfam" id="PF11489">
    <property type="entry name" value="Aim21"/>
    <property type="match status" value="1"/>
</dbReference>
<keyword evidence="3" id="KW-1185">Reference proteome</keyword>
<accession>A0A6A5TL70</accession>
<feature type="compositionally biased region" description="Low complexity" evidence="1">
    <location>
        <begin position="168"/>
        <end position="178"/>
    </location>
</feature>
<feature type="compositionally biased region" description="Basic and acidic residues" evidence="1">
    <location>
        <begin position="504"/>
        <end position="531"/>
    </location>
</feature>
<sequence length="1024" mass="110854">MSAPPQIPPRPSRGQQPSTASPLNEAPKIPPRPKRAIDRSVSPNRDAFARSPLNDPAFLHNGQHHKESQLSAEVPARPPSVSLPSLGEEGMEYASLDDLSKTLTNQSDTSTSPQQTKVAGDLPLHAPKASVPSSTAKSRIQTVTRTDSSQAAAAGFGRLAPEDKGLPSDSGHSVSSTSGNTRPSSLYKEKEEEEQGIPEIGVQVPMYPNAGDVQAPTPSPFDQPPSSGIGFFNKGGQPTPRHHGRTKSGREIFHGPPGSYGLHGHGKIGKDEFEQQWYAKHPHDLKREKAGEYGPHIQENRKDYNWESDKLDKLVRAAGAEGVGMGASRDAIATPDEQIGYMATEEFASRMASPRPSSGRPSSISGKNQPPVESPLRHSKFPSDVLTKRTTNGSEPEEDVIHIDPPSHRASKVHGGGYDPPTEDLGPQGGNTEEEGGWVSERGYGTPILASDEIKKHGPNAEWRQPAIDPELERRTSGEYTVNEDGTPAYITKQWTHSRSSSRNAERQRFIPSPAHHDMSSTPLESHKEYEPLFPEDEQPKKPKTAAEKLKRPELARHQFPSQDTWEDTPSSLQLETTVDTPQAEEDPKTPADTAAASVFEKPDKEQARKENITKEDQQSFLPEHTKRFANKHLEKEYLNQSARPGMQQRFPSQDIWEDAPDQLQHETTVSGPQTPETSEYADESPGVASKQPTIPARPTLPARPQKAKETSPVDKRAPILPERPKPQVPARPNKPLTRSSEKVPTLSSDPAEAAPQAKPKPPVPARPGGSKIAALQSGFLKDLNSKLGLGPPKVKEPEPEEEKEAPKPLSDARKGRAKGPQRRKPTSSVSPAPAATITAEVAVPKQQLSMEIASTVWSIGDDGEVDVPAAQMSAKLHEALKVPSKTEEPVAAEEVLEKEEHVQPSEADLEKTLVKDADPEPVVVETSSSQDVPDDAPVKGETAGKTEPITSEVKDAEPLVEHRVPGGGVPLEKKKSLEEEIREETVEKLKGAAGGGAGEDNEKPKEAPGLWRGTSGSGKSDEA</sequence>
<dbReference type="OrthoDB" id="5386574at2759"/>
<protein>
    <recommendedName>
        <fullName evidence="4">Altered inheritance of mitochondria protein 21</fullName>
    </recommendedName>
</protein>
<feature type="compositionally biased region" description="Basic and acidic residues" evidence="1">
    <location>
        <begin position="972"/>
        <end position="991"/>
    </location>
</feature>
<evidence type="ECO:0000313" key="2">
    <source>
        <dbReference type="EMBL" id="KAF1953613.1"/>
    </source>
</evidence>
<dbReference type="InterPro" id="IPR021582">
    <property type="entry name" value="Aim21"/>
</dbReference>
<feature type="compositionally biased region" description="Pro residues" evidence="1">
    <location>
        <begin position="1"/>
        <end position="11"/>
    </location>
</feature>
<evidence type="ECO:0008006" key="4">
    <source>
        <dbReference type="Google" id="ProtNLM"/>
    </source>
</evidence>
<proteinExistence type="predicted"/>
<feature type="compositionally biased region" description="Basic and acidic residues" evidence="1">
    <location>
        <begin position="805"/>
        <end position="815"/>
    </location>
</feature>
<reference evidence="2" key="1">
    <citation type="journal article" date="2020" name="Stud. Mycol.">
        <title>101 Dothideomycetes genomes: a test case for predicting lifestyles and emergence of pathogens.</title>
        <authorList>
            <person name="Haridas S."/>
            <person name="Albert R."/>
            <person name="Binder M."/>
            <person name="Bloem J."/>
            <person name="Labutti K."/>
            <person name="Salamov A."/>
            <person name="Andreopoulos B."/>
            <person name="Baker S."/>
            <person name="Barry K."/>
            <person name="Bills G."/>
            <person name="Bluhm B."/>
            <person name="Cannon C."/>
            <person name="Castanera R."/>
            <person name="Culley D."/>
            <person name="Daum C."/>
            <person name="Ezra D."/>
            <person name="Gonzalez J."/>
            <person name="Henrissat B."/>
            <person name="Kuo A."/>
            <person name="Liang C."/>
            <person name="Lipzen A."/>
            <person name="Lutzoni F."/>
            <person name="Magnuson J."/>
            <person name="Mondo S."/>
            <person name="Nolan M."/>
            <person name="Ohm R."/>
            <person name="Pangilinan J."/>
            <person name="Park H.-J."/>
            <person name="Ramirez L."/>
            <person name="Alfaro M."/>
            <person name="Sun H."/>
            <person name="Tritt A."/>
            <person name="Yoshinaga Y."/>
            <person name="Zwiers L.-H."/>
            <person name="Turgeon B."/>
            <person name="Goodwin S."/>
            <person name="Spatafora J."/>
            <person name="Crous P."/>
            <person name="Grigoriev I."/>
        </authorList>
    </citation>
    <scope>NUCLEOTIDE SEQUENCE</scope>
    <source>
        <strain evidence="2">CBS 675.92</strain>
    </source>
</reference>
<feature type="compositionally biased region" description="Basic residues" evidence="1">
    <location>
        <begin position="816"/>
        <end position="826"/>
    </location>
</feature>
<feature type="compositionally biased region" description="Basic and acidic residues" evidence="1">
    <location>
        <begin position="953"/>
        <end position="965"/>
    </location>
</feature>
<dbReference type="Proteomes" id="UP000800035">
    <property type="component" value="Unassembled WGS sequence"/>
</dbReference>
<evidence type="ECO:0000256" key="1">
    <source>
        <dbReference type="SAM" id="MobiDB-lite"/>
    </source>
</evidence>
<feature type="compositionally biased region" description="Low complexity" evidence="1">
    <location>
        <begin position="349"/>
        <end position="365"/>
    </location>
</feature>
<dbReference type="AlphaFoldDB" id="A0A6A5TL70"/>
<name>A0A6A5TL70_9PLEO</name>
<feature type="compositionally biased region" description="Polar residues" evidence="1">
    <location>
        <begin position="560"/>
        <end position="581"/>
    </location>
</feature>
<organism evidence="2 3">
    <name type="scientific">Byssothecium circinans</name>
    <dbReference type="NCBI Taxonomy" id="147558"/>
    <lineage>
        <taxon>Eukaryota</taxon>
        <taxon>Fungi</taxon>
        <taxon>Dikarya</taxon>
        <taxon>Ascomycota</taxon>
        <taxon>Pezizomycotina</taxon>
        <taxon>Dothideomycetes</taxon>
        <taxon>Pleosporomycetidae</taxon>
        <taxon>Pleosporales</taxon>
        <taxon>Massarineae</taxon>
        <taxon>Massarinaceae</taxon>
        <taxon>Byssothecium</taxon>
    </lineage>
</organism>
<dbReference type="EMBL" id="ML977003">
    <property type="protein sequence ID" value="KAF1953613.1"/>
    <property type="molecule type" value="Genomic_DNA"/>
</dbReference>
<gene>
    <name evidence="2" type="ORF">CC80DRAFT_551257</name>
</gene>
<feature type="compositionally biased region" description="Polar residues" evidence="1">
    <location>
        <begin position="101"/>
        <end position="117"/>
    </location>
</feature>
<feature type="compositionally biased region" description="Basic and acidic residues" evidence="1">
    <location>
        <begin position="601"/>
        <end position="638"/>
    </location>
</feature>